<dbReference type="AlphaFoldDB" id="A0A1A6BKY2"/>
<proteinExistence type="predicted"/>
<name>A0A1A6BKY2_MYCGO</name>
<organism evidence="2 3">
    <name type="scientific">Mycobacterium gordonae</name>
    <dbReference type="NCBI Taxonomy" id="1778"/>
    <lineage>
        <taxon>Bacteria</taxon>
        <taxon>Bacillati</taxon>
        <taxon>Actinomycetota</taxon>
        <taxon>Actinomycetes</taxon>
        <taxon>Mycobacteriales</taxon>
        <taxon>Mycobacteriaceae</taxon>
        <taxon>Mycobacterium</taxon>
    </lineage>
</organism>
<comment type="caution">
    <text evidence="2">The sequence shown here is derived from an EMBL/GenBank/DDBJ whole genome shotgun (WGS) entry which is preliminary data.</text>
</comment>
<reference evidence="2 3" key="1">
    <citation type="submission" date="2016-06" db="EMBL/GenBank/DDBJ databases">
        <authorList>
            <person name="Kjaerup R.B."/>
            <person name="Dalgaard T.S."/>
            <person name="Juul-Madsen H.R."/>
        </authorList>
    </citation>
    <scope>NUCLEOTIDE SEQUENCE [LARGE SCALE GENOMIC DNA]</scope>
    <source>
        <strain evidence="2 3">1245752.6</strain>
    </source>
</reference>
<feature type="region of interest" description="Disordered" evidence="1">
    <location>
        <begin position="1"/>
        <end position="22"/>
    </location>
</feature>
<evidence type="ECO:0000256" key="1">
    <source>
        <dbReference type="SAM" id="MobiDB-lite"/>
    </source>
</evidence>
<feature type="region of interest" description="Disordered" evidence="1">
    <location>
        <begin position="77"/>
        <end position="106"/>
    </location>
</feature>
<dbReference type="Proteomes" id="UP000093757">
    <property type="component" value="Unassembled WGS sequence"/>
</dbReference>
<evidence type="ECO:0000313" key="2">
    <source>
        <dbReference type="EMBL" id="OBS02956.1"/>
    </source>
</evidence>
<evidence type="ECO:0000313" key="3">
    <source>
        <dbReference type="Proteomes" id="UP000093757"/>
    </source>
</evidence>
<accession>A0A1A6BKY2</accession>
<protein>
    <submittedName>
        <fullName evidence="2">Uncharacterized protein</fullName>
    </submittedName>
</protein>
<dbReference type="EMBL" id="MAEM01000120">
    <property type="protein sequence ID" value="OBS02956.1"/>
    <property type="molecule type" value="Genomic_DNA"/>
</dbReference>
<feature type="compositionally biased region" description="Basic and acidic residues" evidence="1">
    <location>
        <begin position="94"/>
        <end position="106"/>
    </location>
</feature>
<sequence>MSVVDGGVGDRHPQLDGAHNRVGNNRAWASSSLGQQVPSVVWRASVGTRIVTRRGPTSAHRHGTRTRIPAPIDALSFTKSRQSPPPQRLAPIGLKDRPQPRASSETERAAILAELHSERFVDTSATEVWATLLDEGRYLGSISAFYRLLRQAGESQQRRR</sequence>
<gene>
    <name evidence="2" type="ORF">A9W98_12065</name>
</gene>